<dbReference type="AlphaFoldDB" id="A0A239Q3M5"/>
<evidence type="ECO:0000313" key="7">
    <source>
        <dbReference type="EMBL" id="SNT76547.1"/>
    </source>
</evidence>
<evidence type="ECO:0000256" key="5">
    <source>
        <dbReference type="SAM" id="SignalP"/>
    </source>
</evidence>
<name>A0A239Q3M5_9RHOB</name>
<feature type="chain" id="PRO_5012241222" evidence="5">
    <location>
        <begin position="31"/>
        <end position="276"/>
    </location>
</feature>
<keyword evidence="8" id="KW-1185">Reference proteome</keyword>
<dbReference type="SUPFAM" id="SSF53850">
    <property type="entry name" value="Periplasmic binding protein-like II"/>
    <property type="match status" value="1"/>
</dbReference>
<feature type="domain" description="Solute-binding protein family 3/N-terminal" evidence="6">
    <location>
        <begin position="42"/>
        <end position="266"/>
    </location>
</feature>
<comment type="similarity">
    <text evidence="2 4">Belongs to the bacterial solute-binding protein 3 family.</text>
</comment>
<evidence type="ECO:0000256" key="3">
    <source>
        <dbReference type="ARBA" id="ARBA00022729"/>
    </source>
</evidence>
<dbReference type="EMBL" id="FZQB01000021">
    <property type="protein sequence ID" value="SNT76547.1"/>
    <property type="molecule type" value="Genomic_DNA"/>
</dbReference>
<evidence type="ECO:0000256" key="1">
    <source>
        <dbReference type="ARBA" id="ARBA00004196"/>
    </source>
</evidence>
<proteinExistence type="inferred from homology"/>
<reference evidence="7 8" key="1">
    <citation type="submission" date="2017-07" db="EMBL/GenBank/DDBJ databases">
        <authorList>
            <person name="Sun Z.S."/>
            <person name="Albrecht U."/>
            <person name="Echele G."/>
            <person name="Lee C.C."/>
        </authorList>
    </citation>
    <scope>NUCLEOTIDE SEQUENCE [LARGE SCALE GENOMIC DNA]</scope>
    <source>
        <strain evidence="7 8">DSM 14827</strain>
    </source>
</reference>
<protein>
    <submittedName>
        <fullName evidence="7">Amino acid ABC transporter substrate-binding protein, PAAT family</fullName>
    </submittedName>
</protein>
<sequence>MKYFGALKGIVVAAALAVTTLGATSSQLHAQGLVEEIAQRGKLRVGLSTFVPWAMRDKSGDLIGFEVDVARKLAEDMGVEVEFVPTAWGGIVPALLAKKFDVIIGGLSITPERNMTINFTIPYAHSGQQMASNIELAGDFTSLDDYNDSSVTLVCRRGATPCDFIPKRFPKATLRQFDDEAQAFQEVANGNAHAIVSSAPKPTFYAADTPDKIFMANDGENLTRGNEGFGLRKGDADALNFFSNWILFRTSDGWIDERHDYWFKNKAAWEEQIGSN</sequence>
<dbReference type="PANTHER" id="PTHR35936">
    <property type="entry name" value="MEMBRANE-BOUND LYTIC MUREIN TRANSGLYCOSYLASE F"/>
    <property type="match status" value="1"/>
</dbReference>
<dbReference type="Pfam" id="PF00497">
    <property type="entry name" value="SBP_bac_3"/>
    <property type="match status" value="1"/>
</dbReference>
<dbReference type="OrthoDB" id="9807134at2"/>
<accession>A0A239Q3M5</accession>
<dbReference type="InterPro" id="IPR001638">
    <property type="entry name" value="Solute-binding_3/MltF_N"/>
</dbReference>
<organism evidence="7 8">
    <name type="scientific">Paracoccus seriniphilus</name>
    <dbReference type="NCBI Taxonomy" id="184748"/>
    <lineage>
        <taxon>Bacteria</taxon>
        <taxon>Pseudomonadati</taxon>
        <taxon>Pseudomonadota</taxon>
        <taxon>Alphaproteobacteria</taxon>
        <taxon>Rhodobacterales</taxon>
        <taxon>Paracoccaceae</taxon>
        <taxon>Paracoccus</taxon>
    </lineage>
</organism>
<evidence type="ECO:0000259" key="6">
    <source>
        <dbReference type="SMART" id="SM00062"/>
    </source>
</evidence>
<feature type="signal peptide" evidence="5">
    <location>
        <begin position="1"/>
        <end position="30"/>
    </location>
</feature>
<dbReference type="PROSITE" id="PS01039">
    <property type="entry name" value="SBP_BACTERIAL_3"/>
    <property type="match status" value="1"/>
</dbReference>
<dbReference type="SMART" id="SM00062">
    <property type="entry name" value="PBPb"/>
    <property type="match status" value="1"/>
</dbReference>
<dbReference type="Proteomes" id="UP000198307">
    <property type="component" value="Unassembled WGS sequence"/>
</dbReference>
<dbReference type="PANTHER" id="PTHR35936:SF38">
    <property type="entry name" value="GLUTAMINE-BINDING PERIPLASMIC PROTEIN"/>
    <property type="match status" value="1"/>
</dbReference>
<keyword evidence="3 5" id="KW-0732">Signal</keyword>
<evidence type="ECO:0000256" key="4">
    <source>
        <dbReference type="RuleBase" id="RU003744"/>
    </source>
</evidence>
<dbReference type="InterPro" id="IPR018313">
    <property type="entry name" value="SBP_3_CS"/>
</dbReference>
<dbReference type="GO" id="GO:0030313">
    <property type="term" value="C:cell envelope"/>
    <property type="evidence" value="ECO:0007669"/>
    <property type="project" value="UniProtKB-SubCell"/>
</dbReference>
<evidence type="ECO:0000313" key="8">
    <source>
        <dbReference type="Proteomes" id="UP000198307"/>
    </source>
</evidence>
<dbReference type="RefSeq" id="WP_089345850.1">
    <property type="nucleotide sequence ID" value="NZ_CP067131.1"/>
</dbReference>
<comment type="subcellular location">
    <subcellularLocation>
        <location evidence="1">Cell envelope</location>
    </subcellularLocation>
</comment>
<evidence type="ECO:0000256" key="2">
    <source>
        <dbReference type="ARBA" id="ARBA00010333"/>
    </source>
</evidence>
<gene>
    <name evidence="7" type="ORF">SAMN05444959_12145</name>
</gene>
<dbReference type="CDD" id="cd13629">
    <property type="entry name" value="PBP2_Dsm1740"/>
    <property type="match status" value="1"/>
</dbReference>
<dbReference type="Gene3D" id="3.40.190.10">
    <property type="entry name" value="Periplasmic binding protein-like II"/>
    <property type="match status" value="2"/>
</dbReference>